<dbReference type="Proteomes" id="UP000663864">
    <property type="component" value="Unassembled WGS sequence"/>
</dbReference>
<organism evidence="1 2">
    <name type="scientific">Rotaria sordida</name>
    <dbReference type="NCBI Taxonomy" id="392033"/>
    <lineage>
        <taxon>Eukaryota</taxon>
        <taxon>Metazoa</taxon>
        <taxon>Spiralia</taxon>
        <taxon>Gnathifera</taxon>
        <taxon>Rotifera</taxon>
        <taxon>Eurotatoria</taxon>
        <taxon>Bdelloidea</taxon>
        <taxon>Philodinida</taxon>
        <taxon>Philodinidae</taxon>
        <taxon>Rotaria</taxon>
    </lineage>
</organism>
<dbReference type="EMBL" id="CAJNOT010006490">
    <property type="protein sequence ID" value="CAF1490582.1"/>
    <property type="molecule type" value="Genomic_DNA"/>
</dbReference>
<protein>
    <submittedName>
        <fullName evidence="1">Uncharacterized protein</fullName>
    </submittedName>
</protein>
<name>A0A815SBU8_9BILA</name>
<gene>
    <name evidence="1" type="ORF">ZHD862_LOCUS36985</name>
</gene>
<dbReference type="AlphaFoldDB" id="A0A815SBU8"/>
<comment type="caution">
    <text evidence="1">The sequence shown here is derived from an EMBL/GenBank/DDBJ whole genome shotgun (WGS) entry which is preliminary data.</text>
</comment>
<accession>A0A815SBU8</accession>
<reference evidence="1" key="1">
    <citation type="submission" date="2021-02" db="EMBL/GenBank/DDBJ databases">
        <authorList>
            <person name="Nowell W R."/>
        </authorList>
    </citation>
    <scope>NUCLEOTIDE SEQUENCE</scope>
</reference>
<proteinExistence type="predicted"/>
<sequence length="21" mass="2378">LTSTEIQFISMKHSTVSVQLK</sequence>
<evidence type="ECO:0000313" key="2">
    <source>
        <dbReference type="Proteomes" id="UP000663864"/>
    </source>
</evidence>
<feature type="non-terminal residue" evidence="1">
    <location>
        <position position="1"/>
    </location>
</feature>
<evidence type="ECO:0000313" key="1">
    <source>
        <dbReference type="EMBL" id="CAF1490582.1"/>
    </source>
</evidence>